<dbReference type="GeneID" id="54304752"/>
<dbReference type="RefSeq" id="XP_033403244.1">
    <property type="nucleotide sequence ID" value="XM_033547245.1"/>
</dbReference>
<dbReference type="InterPro" id="IPR010730">
    <property type="entry name" value="HET"/>
</dbReference>
<dbReference type="PANTHER" id="PTHR33112:SF16">
    <property type="entry name" value="HETEROKARYON INCOMPATIBILITY DOMAIN-CONTAINING PROTEIN"/>
    <property type="match status" value="1"/>
</dbReference>
<organism evidence="2 3">
    <name type="scientific">Aplosporella prunicola CBS 121167</name>
    <dbReference type="NCBI Taxonomy" id="1176127"/>
    <lineage>
        <taxon>Eukaryota</taxon>
        <taxon>Fungi</taxon>
        <taxon>Dikarya</taxon>
        <taxon>Ascomycota</taxon>
        <taxon>Pezizomycotina</taxon>
        <taxon>Dothideomycetes</taxon>
        <taxon>Dothideomycetes incertae sedis</taxon>
        <taxon>Botryosphaeriales</taxon>
        <taxon>Aplosporellaceae</taxon>
        <taxon>Aplosporella</taxon>
    </lineage>
</organism>
<evidence type="ECO:0000313" key="3">
    <source>
        <dbReference type="Proteomes" id="UP000799438"/>
    </source>
</evidence>
<dbReference type="PANTHER" id="PTHR33112">
    <property type="entry name" value="DOMAIN PROTEIN, PUTATIVE-RELATED"/>
    <property type="match status" value="1"/>
</dbReference>
<dbReference type="Proteomes" id="UP000799438">
    <property type="component" value="Unassembled WGS sequence"/>
</dbReference>
<dbReference type="EMBL" id="ML995474">
    <property type="protein sequence ID" value="KAF2147536.1"/>
    <property type="molecule type" value="Genomic_DNA"/>
</dbReference>
<dbReference type="OrthoDB" id="3486565at2759"/>
<protein>
    <recommendedName>
        <fullName evidence="1">Heterokaryon incompatibility domain-containing protein</fullName>
    </recommendedName>
</protein>
<sequence length="712" mass="81868">MLQWEKCVYCLATSQHCMTPNTGRRTQRCDRCVRLKHGCSRRYCAGEAISLVKYCSFAVKLFRLSDRKPVCPICDNLDPTQNWGYDPNIRLPIEVSVTFMDIATSALCGCRSCFLLWQGLCQLVEDVLVDSDICFSLQKGLPLLLEYFNPGEKSLSSCGRAQVLEFYTELHRPSIWSSIGAARSPIWSMPSASAIRLAKSWLEDCMTNHSKCESPRSRLPNRIIHVGGDEDDPHLSGSHQEYAHYIALSHCWGDYEAHKPLTTTTKTLKDRQRAIPLDSLPQTFKDAILVARWLGIEYLWIDSLCIIQDDANDWARESAQMHDIYARATLTINAHVSTHCDGGLFAPINRSRAKHTTLYPHSPSLSYPIHAHLTDIYEDNRGVRYHFSIRTSPLSTRCWTLQEHILARRTLHFSNGEMIWECKTRCNCESQASETPFDERTTSISTPARYYREWNEPLLSKWIPLVELYTKLNLTYERDRLHALSGLAQYMTENTAEHYVCGHWKQDLAASLLWEADNSSGTALRPKRHKDYYVPTWSWASLSRGMIRWPRLLAPILDELKIIEIQNTPATNNPFGRSSFGYLKVAGLVKDIRVIRKEGDTIDIFRDDCRRPPSQYNLERFHPDTVDDNRLNTVDGISIRASLDLWRPVVEIFPGDDLVILLVTDCQAIILKETTADSNRYQRVGIGVLRYIDWYGWKEWLAIFSKRTIYIV</sequence>
<accession>A0A6A6BTX5</accession>
<dbReference type="AlphaFoldDB" id="A0A6A6BTX5"/>
<dbReference type="Pfam" id="PF06985">
    <property type="entry name" value="HET"/>
    <property type="match status" value="1"/>
</dbReference>
<reference evidence="2" key="1">
    <citation type="journal article" date="2020" name="Stud. Mycol.">
        <title>101 Dothideomycetes genomes: a test case for predicting lifestyles and emergence of pathogens.</title>
        <authorList>
            <person name="Haridas S."/>
            <person name="Albert R."/>
            <person name="Binder M."/>
            <person name="Bloem J."/>
            <person name="Labutti K."/>
            <person name="Salamov A."/>
            <person name="Andreopoulos B."/>
            <person name="Baker S."/>
            <person name="Barry K."/>
            <person name="Bills G."/>
            <person name="Bluhm B."/>
            <person name="Cannon C."/>
            <person name="Castanera R."/>
            <person name="Culley D."/>
            <person name="Daum C."/>
            <person name="Ezra D."/>
            <person name="Gonzalez J."/>
            <person name="Henrissat B."/>
            <person name="Kuo A."/>
            <person name="Liang C."/>
            <person name="Lipzen A."/>
            <person name="Lutzoni F."/>
            <person name="Magnuson J."/>
            <person name="Mondo S."/>
            <person name="Nolan M."/>
            <person name="Ohm R."/>
            <person name="Pangilinan J."/>
            <person name="Park H.-J."/>
            <person name="Ramirez L."/>
            <person name="Alfaro M."/>
            <person name="Sun H."/>
            <person name="Tritt A."/>
            <person name="Yoshinaga Y."/>
            <person name="Zwiers L.-H."/>
            <person name="Turgeon B."/>
            <person name="Goodwin S."/>
            <person name="Spatafora J."/>
            <person name="Crous P."/>
            <person name="Grigoriev I."/>
        </authorList>
    </citation>
    <scope>NUCLEOTIDE SEQUENCE</scope>
    <source>
        <strain evidence="2">CBS 121167</strain>
    </source>
</reference>
<feature type="domain" description="Heterokaryon incompatibility" evidence="1">
    <location>
        <begin position="245"/>
        <end position="403"/>
    </location>
</feature>
<proteinExistence type="predicted"/>
<keyword evidence="3" id="KW-1185">Reference proteome</keyword>
<evidence type="ECO:0000313" key="2">
    <source>
        <dbReference type="EMBL" id="KAF2147536.1"/>
    </source>
</evidence>
<name>A0A6A6BTX5_9PEZI</name>
<gene>
    <name evidence="2" type="ORF">K452DRAFT_8644</name>
</gene>
<evidence type="ECO:0000259" key="1">
    <source>
        <dbReference type="Pfam" id="PF06985"/>
    </source>
</evidence>